<feature type="region of interest" description="Disordered" evidence="1">
    <location>
        <begin position="1"/>
        <end position="20"/>
    </location>
</feature>
<evidence type="ECO:0000313" key="2">
    <source>
        <dbReference type="EMBL" id="AOH83048.1"/>
    </source>
</evidence>
<gene>
    <name evidence="2" type="ORF">AWL63_02715</name>
</gene>
<evidence type="ECO:0000313" key="3">
    <source>
        <dbReference type="Proteomes" id="UP000094256"/>
    </source>
</evidence>
<dbReference type="Pfam" id="PF21810">
    <property type="entry name" value="DUF6880"/>
    <property type="match status" value="1"/>
</dbReference>
<proteinExistence type="predicted"/>
<name>A0A1B3Z6J1_9SPHN</name>
<sequence length="310" mass="33877">MHFSTGATDRLDDRDSAPRYRGMASKKTLNAANLETLGAPRLAAVLLELAGDDARVKRRLRLELASAGGGGEVAAQVRKRLATIAKARSVIEWNKTRAVADDLAMQRRAILDHVAPSDPAEAFDLLWRLVALATPISDRCVYDPADIFDEIAAALEALPPLAIAARLPPEALAERVFDLVSEDLHNQYDGLIALLAEAMGRSGLTHLQRRFEAFAASPPSPLPEEERRLIGYGREGELAAARDDRLRAHPRPYQALPARRAPSRKLRESCAADRGFRRVGRSPDVCRGAACPAWPQDRVLVSLKTYALTA</sequence>
<dbReference type="InterPro" id="IPR049245">
    <property type="entry name" value="DUF6880"/>
</dbReference>
<evidence type="ECO:0000256" key="1">
    <source>
        <dbReference type="SAM" id="MobiDB-lite"/>
    </source>
</evidence>
<keyword evidence="3" id="KW-1185">Reference proteome</keyword>
<dbReference type="KEGG" id="span:AWL63_02715"/>
<dbReference type="AlphaFoldDB" id="A0A1B3Z6J1"/>
<dbReference type="Proteomes" id="UP000094256">
    <property type="component" value="Chromosome"/>
</dbReference>
<accession>A0A1B3Z6J1</accession>
<feature type="compositionally biased region" description="Basic and acidic residues" evidence="1">
    <location>
        <begin position="9"/>
        <end position="18"/>
    </location>
</feature>
<dbReference type="STRING" id="1560345.AWL63_02715"/>
<organism evidence="2 3">
    <name type="scientific">Sphingomonas panacis</name>
    <dbReference type="NCBI Taxonomy" id="1560345"/>
    <lineage>
        <taxon>Bacteria</taxon>
        <taxon>Pseudomonadati</taxon>
        <taxon>Pseudomonadota</taxon>
        <taxon>Alphaproteobacteria</taxon>
        <taxon>Sphingomonadales</taxon>
        <taxon>Sphingomonadaceae</taxon>
        <taxon>Sphingomonas</taxon>
    </lineage>
</organism>
<reference evidence="2 3" key="1">
    <citation type="submission" date="2016-01" db="EMBL/GenBank/DDBJ databases">
        <title>Complete genome and mega plasmid sequence of Sphingomonas panacis DCY99 elicits systemic resistance in rice to Xanthomonas oryzae.</title>
        <authorList>
            <person name="Kim Y.J."/>
            <person name="Yang D.C."/>
            <person name="Sing P."/>
        </authorList>
    </citation>
    <scope>NUCLEOTIDE SEQUENCE [LARGE SCALE GENOMIC DNA]</scope>
    <source>
        <strain evidence="2 3">DCY99</strain>
    </source>
</reference>
<protein>
    <submittedName>
        <fullName evidence="2">Uncharacterized protein</fullName>
    </submittedName>
</protein>
<dbReference type="EMBL" id="CP014168">
    <property type="protein sequence ID" value="AOH83048.1"/>
    <property type="molecule type" value="Genomic_DNA"/>
</dbReference>